<dbReference type="Pfam" id="PF14322">
    <property type="entry name" value="SusD-like_3"/>
    <property type="match status" value="1"/>
</dbReference>
<dbReference type="Proteomes" id="UP000481616">
    <property type="component" value="Unassembled WGS sequence"/>
</dbReference>
<dbReference type="AlphaFoldDB" id="A0A076J2Q3"/>
<dbReference type="GO" id="GO:0009279">
    <property type="term" value="C:cell outer membrane"/>
    <property type="evidence" value="ECO:0007669"/>
    <property type="project" value="UniProtKB-SubCell"/>
</dbReference>
<organism evidence="11 22">
    <name type="scientific">Phocaeicola dorei</name>
    <dbReference type="NCBI Taxonomy" id="357276"/>
    <lineage>
        <taxon>Bacteria</taxon>
        <taxon>Pseudomonadati</taxon>
        <taxon>Bacteroidota</taxon>
        <taxon>Bacteroidia</taxon>
        <taxon>Bacteroidales</taxon>
        <taxon>Bacteroidaceae</taxon>
        <taxon>Phocaeicola</taxon>
    </lineage>
</organism>
<reference evidence="20 21" key="1">
    <citation type="journal article" date="2019" name="Nat. Med.">
        <title>A library of human gut bacterial isolates paired with longitudinal multiomics data enables mechanistic microbiome research.</title>
        <authorList>
            <person name="Poyet M."/>
            <person name="Groussin M."/>
            <person name="Gibbons S.M."/>
            <person name="Avila-Pacheco J."/>
            <person name="Jiang X."/>
            <person name="Kearney S.M."/>
            <person name="Perrotta A.R."/>
            <person name="Berdy B."/>
            <person name="Zhao S."/>
            <person name="Lieberman T.D."/>
            <person name="Swanson P.K."/>
            <person name="Smith M."/>
            <person name="Roesemann S."/>
            <person name="Alexander J.E."/>
            <person name="Rich S.A."/>
            <person name="Livny J."/>
            <person name="Vlamakis H."/>
            <person name="Clish C."/>
            <person name="Bullock K."/>
            <person name="Deik A."/>
            <person name="Scott J."/>
            <person name="Pierce K.A."/>
            <person name="Xavier R.J."/>
            <person name="Alm E.J."/>
        </authorList>
    </citation>
    <scope>NUCLEOTIDE SEQUENCE [LARGE SCALE GENOMIC DNA]</scope>
    <source>
        <strain evidence="11 22">BIOML-A1</strain>
        <strain evidence="9 23">BIOML-A25</strain>
        <strain evidence="12 21">BIOML-A4</strain>
        <strain evidence="10 20">BIOML-A5</strain>
    </source>
</reference>
<dbReference type="InterPro" id="IPR011990">
    <property type="entry name" value="TPR-like_helical_dom_sf"/>
</dbReference>
<dbReference type="PROSITE" id="PS51257">
    <property type="entry name" value="PROKAR_LIPOPROTEIN"/>
    <property type="match status" value="1"/>
</dbReference>
<dbReference type="RefSeq" id="WP_005845771.1">
    <property type="nucleotide sequence ID" value="NZ_BAABYF010000001.1"/>
</dbReference>
<dbReference type="EMBL" id="VVZV01000009">
    <property type="protein sequence ID" value="KAA5320243.1"/>
    <property type="molecule type" value="Genomic_DNA"/>
</dbReference>
<dbReference type="CDD" id="cd08977">
    <property type="entry name" value="SusD"/>
    <property type="match status" value="1"/>
</dbReference>
<dbReference type="KEGG" id="bdh:GV66_02985"/>
<evidence type="ECO:0000313" key="13">
    <source>
        <dbReference type="EMBL" id="MBV3125616.1"/>
    </source>
</evidence>
<dbReference type="EMBL" id="SLTX01000007">
    <property type="protein sequence ID" value="TDB02406.1"/>
    <property type="molecule type" value="Genomic_DNA"/>
</dbReference>
<dbReference type="InterPro" id="IPR033985">
    <property type="entry name" value="SusD-like_N"/>
</dbReference>
<dbReference type="Proteomes" id="UP000294834">
    <property type="component" value="Unassembled WGS sequence"/>
</dbReference>
<protein>
    <submittedName>
        <fullName evidence="8">Membrane protein</fullName>
    </submittedName>
    <submittedName>
        <fullName evidence="11">SusD family outer membrane lipoprotein NanU</fullName>
    </submittedName>
</protein>
<comment type="similarity">
    <text evidence="2">Belongs to the SusD family.</text>
</comment>
<proteinExistence type="inferred from homology"/>
<dbReference type="EMBL" id="SLTX01000006">
    <property type="protein sequence ID" value="TDB02426.1"/>
    <property type="molecule type" value="Genomic_DNA"/>
</dbReference>
<dbReference type="EMBL" id="JAHOAX010000034">
    <property type="protein sequence ID" value="MBV3125616.1"/>
    <property type="molecule type" value="Genomic_DNA"/>
</dbReference>
<evidence type="ECO:0000313" key="9">
    <source>
        <dbReference type="EMBL" id="KAA5320243.1"/>
    </source>
</evidence>
<evidence type="ECO:0000256" key="4">
    <source>
        <dbReference type="ARBA" id="ARBA00023136"/>
    </source>
</evidence>
<evidence type="ECO:0000313" key="21">
    <source>
        <dbReference type="Proteomes" id="UP000441162"/>
    </source>
</evidence>
<evidence type="ECO:0000256" key="5">
    <source>
        <dbReference type="ARBA" id="ARBA00023237"/>
    </source>
</evidence>
<evidence type="ECO:0000259" key="7">
    <source>
        <dbReference type="Pfam" id="PF14322"/>
    </source>
</evidence>
<evidence type="ECO:0000313" key="12">
    <source>
        <dbReference type="EMBL" id="KAA5403176.1"/>
    </source>
</evidence>
<evidence type="ECO:0000313" key="23">
    <source>
        <dbReference type="Proteomes" id="UP000481700"/>
    </source>
</evidence>
<feature type="domain" description="SusD-like N-terminal" evidence="7">
    <location>
        <begin position="86"/>
        <end position="199"/>
    </location>
</feature>
<evidence type="ECO:0000313" key="24">
    <source>
        <dbReference type="Proteomes" id="UP000500949"/>
    </source>
</evidence>
<dbReference type="EMBL" id="VVZB01000029">
    <property type="protein sequence ID" value="KAA5378952.1"/>
    <property type="molecule type" value="Genomic_DNA"/>
</dbReference>
<evidence type="ECO:0000256" key="3">
    <source>
        <dbReference type="ARBA" id="ARBA00022729"/>
    </source>
</evidence>
<dbReference type="Gene3D" id="1.25.40.390">
    <property type="match status" value="1"/>
</dbReference>
<dbReference type="InterPro" id="IPR012944">
    <property type="entry name" value="SusD_RagB_dom"/>
</dbReference>
<evidence type="ECO:0000313" key="17">
    <source>
        <dbReference type="EMBL" id="TDB02426.1"/>
    </source>
</evidence>
<reference evidence="14" key="6">
    <citation type="submission" date="2023-10" db="EMBL/GenBank/DDBJ databases">
        <title>Genome of Potential pathogenic bacteria in Crohn's disease.</title>
        <authorList>
            <person name="Rodriguez-Palacios A."/>
        </authorList>
    </citation>
    <scope>NUCLEOTIDE SEQUENCE</scope>
    <source>
        <strain evidence="14">CavFT-hAR62</strain>
    </source>
</reference>
<dbReference type="Pfam" id="PF07980">
    <property type="entry name" value="SusD_RagB"/>
    <property type="match status" value="1"/>
</dbReference>
<dbReference type="EMBL" id="SLTX01000001">
    <property type="protein sequence ID" value="TDB09265.1"/>
    <property type="molecule type" value="Genomic_DNA"/>
</dbReference>
<dbReference type="EMBL" id="VVZA01000016">
    <property type="protein sequence ID" value="KAA5403176.1"/>
    <property type="molecule type" value="Genomic_DNA"/>
</dbReference>
<dbReference type="Proteomes" id="UP000481700">
    <property type="component" value="Unassembled WGS sequence"/>
</dbReference>
<evidence type="ECO:0000259" key="6">
    <source>
        <dbReference type="Pfam" id="PF07980"/>
    </source>
</evidence>
<name>A0A076J2Q3_9BACT</name>
<dbReference type="Proteomes" id="UP000441162">
    <property type="component" value="Unassembled WGS sequence"/>
</dbReference>
<dbReference type="KEGG" id="bdo:EL88_22165"/>
<dbReference type="NCBIfam" id="NF033072">
    <property type="entry name" value="NanU"/>
    <property type="match status" value="1"/>
</dbReference>
<dbReference type="Proteomes" id="UP001181086">
    <property type="component" value="Unassembled WGS sequence"/>
</dbReference>
<dbReference type="Proteomes" id="UP000777173">
    <property type="component" value="Unassembled WGS sequence"/>
</dbReference>
<keyword evidence="3" id="KW-0732">Signal</keyword>
<sequence>MKKILAYLMVGIAFTGCNSLDLEPISSIADNKYWQTEAQVDAFNVGLHSKFREKCSYSIFLFGEPRADYYFGESTFGSATQGNERMWNNSLNDVNTVVSNFGNLYEVINQANLMINKVEGMSMNESTKKYYLGEVYGIRAFLYFQLLRSYGDVVIWTDFSEGSSLDLGNLARPASSAADVMKLIVDDLQASETAFGDNYGFRNDSQRYFWSKAATMMLKGEVYMWRGKHMGGGNEDYTTAKNALQEVRNQTDKFGLLEDFSEVFSYDNKNNKEIIFAIRNARDEYNMWGDVTYNNNMFPQQNILFGYMDENGNPISSLGDKVKVNGTIRYPVNKDVYTKCFNDNDTRKRSTLQAAYEKKEDGTLSLYGLYPAKFLGTLLDGADTRSPLDDYPVYRYADCLLLLAQAKAFLGEDPVEEINAVRKRAYGEDYFNAHPEVQYPNDNDAALYADNKSVKPDNAGAMEAVLKERMREFMVEGKRWYDLRLAGDEYVLEHTTAEATRLLWPIDKNTLTNNSALKQTPGYESSGGK</sequence>
<gene>
    <name evidence="11" type="primary">nanU</name>
    <name evidence="8" type="ORF">CE91St7_06500</name>
    <name evidence="18" type="ORF">E1J06_18865</name>
    <name evidence="17" type="ORF">E1J06_25250</name>
    <name evidence="16" type="ORF">E1J06_25495</name>
    <name evidence="12" type="ORF">F2Y51_16235</name>
    <name evidence="11" type="ORF">F2Y58_17210</name>
    <name evidence="10" type="ORF">F2Y61_22460</name>
    <name evidence="9" type="ORF">F2Z07_10300</name>
    <name evidence="15" type="ORF">GKD17_19100</name>
    <name evidence="13" type="ORF">KSU80_20930</name>
    <name evidence="14" type="ORF">RVH45_17680</name>
</gene>
<reference evidence="15 24" key="3">
    <citation type="submission" date="2019-11" db="EMBL/GenBank/DDBJ databases">
        <title>Complete genome sequence of Bacteroides dorei DSM 17855.</title>
        <authorList>
            <person name="Russell J.T."/>
        </authorList>
    </citation>
    <scope>NUCLEOTIDE SEQUENCE [LARGE SCALE GENOMIC DNA]</scope>
    <source>
        <strain evidence="15 24">DSM 17855</strain>
    </source>
</reference>
<evidence type="ECO:0000313" key="19">
    <source>
        <dbReference type="Proteomes" id="UP000294834"/>
    </source>
</evidence>
<keyword evidence="11" id="KW-0449">Lipoprotein</keyword>
<dbReference type="Proteomes" id="UP000500949">
    <property type="component" value="Chromosome"/>
</dbReference>
<dbReference type="Proteomes" id="UP000347681">
    <property type="component" value="Unassembled WGS sequence"/>
</dbReference>
<evidence type="ECO:0000256" key="1">
    <source>
        <dbReference type="ARBA" id="ARBA00004442"/>
    </source>
</evidence>
<evidence type="ECO:0000313" key="15">
    <source>
        <dbReference type="EMBL" id="QJR78322.1"/>
    </source>
</evidence>
<reference evidence="13" key="4">
    <citation type="submission" date="2021-06" db="EMBL/GenBank/DDBJ databases">
        <title>Collection of gut derived symbiotic bacterial strains cultured from healthy donors.</title>
        <authorList>
            <person name="Lin H."/>
            <person name="Littmann E."/>
            <person name="Pamer E.G."/>
        </authorList>
    </citation>
    <scope>NUCLEOTIDE SEQUENCE</scope>
    <source>
        <strain evidence="13">MSK.5.10</strain>
    </source>
</reference>
<evidence type="ECO:0000313" key="18">
    <source>
        <dbReference type="EMBL" id="TDB09265.1"/>
    </source>
</evidence>
<evidence type="ECO:0000256" key="2">
    <source>
        <dbReference type="ARBA" id="ARBA00006275"/>
    </source>
</evidence>
<dbReference type="EMBL" id="JAWDEV010000012">
    <property type="protein sequence ID" value="MDU0271685.1"/>
    <property type="molecule type" value="Genomic_DNA"/>
</dbReference>
<evidence type="ECO:0000313" key="11">
    <source>
        <dbReference type="EMBL" id="KAA5395119.1"/>
    </source>
</evidence>
<evidence type="ECO:0000313" key="20">
    <source>
        <dbReference type="Proteomes" id="UP000347681"/>
    </source>
</evidence>
<evidence type="ECO:0000313" key="22">
    <source>
        <dbReference type="Proteomes" id="UP000481616"/>
    </source>
</evidence>
<dbReference type="GeneID" id="93448779"/>
<keyword evidence="5" id="KW-0998">Cell outer membrane</keyword>
<evidence type="ECO:0000313" key="16">
    <source>
        <dbReference type="EMBL" id="TDB02406.1"/>
    </source>
</evidence>
<dbReference type="SUPFAM" id="SSF48452">
    <property type="entry name" value="TPR-like"/>
    <property type="match status" value="1"/>
</dbReference>
<evidence type="ECO:0000313" key="10">
    <source>
        <dbReference type="EMBL" id="KAA5378952.1"/>
    </source>
</evidence>
<evidence type="ECO:0000313" key="14">
    <source>
        <dbReference type="EMBL" id="MDU0271685.1"/>
    </source>
</evidence>
<dbReference type="EMBL" id="CP046176">
    <property type="protein sequence ID" value="QJR78322.1"/>
    <property type="molecule type" value="Genomic_DNA"/>
</dbReference>
<feature type="domain" description="RagB/SusD" evidence="6">
    <location>
        <begin position="337"/>
        <end position="484"/>
    </location>
</feature>
<dbReference type="eggNOG" id="COG0702">
    <property type="taxonomic scope" value="Bacteria"/>
</dbReference>
<dbReference type="EMBL" id="BQOB01000001">
    <property type="protein sequence ID" value="GKH79766.1"/>
    <property type="molecule type" value="Genomic_DNA"/>
</dbReference>
<dbReference type="Proteomes" id="UP001055104">
    <property type="component" value="Unassembled WGS sequence"/>
</dbReference>
<reference evidence="16 19" key="2">
    <citation type="journal article" date="2019" name="Nat. Microbiol.">
        <title>Genomic variation and strain-specific functional adaptation in the human gut microbiome during early life.</title>
        <authorList>
            <person name="Vatanen T."/>
            <person name="Plichta D.R."/>
            <person name="Somani J."/>
            <person name="Munch P.C."/>
            <person name="Arthur T.D."/>
            <person name="Hall A.B."/>
            <person name="Rudolf S."/>
            <person name="Oakeley E.J."/>
            <person name="Ke X."/>
            <person name="Young R.A."/>
            <person name="Haiser H.J."/>
            <person name="Kolde R."/>
            <person name="Yassour M."/>
            <person name="Luopajarvi K."/>
            <person name="Siljander H."/>
            <person name="Virtanen S.M."/>
            <person name="Ilonen J."/>
            <person name="Uibo R."/>
            <person name="Tillmann V."/>
            <person name="Mokurov S."/>
            <person name="Dorshakova N."/>
            <person name="Porter J.A."/>
            <person name="McHardy A.C."/>
            <person name="Lahdesmaki H."/>
            <person name="Vlamakis H."/>
            <person name="Huttenhower C."/>
            <person name="Knip M."/>
            <person name="Xavier R.J."/>
        </authorList>
    </citation>
    <scope>NUCLEOTIDE SEQUENCE [LARGE SCALE GENOMIC DNA]</scope>
    <source>
        <strain evidence="16 19">RJX1052</strain>
    </source>
</reference>
<evidence type="ECO:0000313" key="8">
    <source>
        <dbReference type="EMBL" id="GKH79766.1"/>
    </source>
</evidence>
<accession>A0A076J2Q3</accession>
<dbReference type="EMBL" id="VVYY01000017">
    <property type="protein sequence ID" value="KAA5395119.1"/>
    <property type="molecule type" value="Genomic_DNA"/>
</dbReference>
<reference evidence="8" key="5">
    <citation type="submission" date="2022-01" db="EMBL/GenBank/DDBJ databases">
        <title>Novel bile acid biosynthetic pathways are enriched in the microbiome of centenarians.</title>
        <authorList>
            <person name="Sato Y."/>
            <person name="Atarashi K."/>
            <person name="Plichta R.D."/>
            <person name="Arai Y."/>
            <person name="Sasajima S."/>
            <person name="Kearney M.S."/>
            <person name="Suda W."/>
            <person name="Takeshita K."/>
            <person name="Sasaki T."/>
            <person name="Okamoto S."/>
            <person name="Skelly N.A."/>
            <person name="Okamura Y."/>
            <person name="Vlamakis H."/>
            <person name="Li Y."/>
            <person name="Tanoue T."/>
            <person name="Takei H."/>
            <person name="Nittono H."/>
            <person name="Narushima S."/>
            <person name="Irie J."/>
            <person name="Itoh H."/>
            <person name="Moriya K."/>
            <person name="Sugiura Y."/>
            <person name="Suematsu M."/>
            <person name="Moritoki N."/>
            <person name="Shibata S."/>
            <person name="Littman R.D."/>
            <person name="Fischbach A.M."/>
            <person name="Uwamino Y."/>
            <person name="Inoue T."/>
            <person name="Honda A."/>
            <person name="Hattori M."/>
            <person name="Murai T."/>
            <person name="Xavier J.R."/>
            <person name="Hirose N."/>
            <person name="Honda K."/>
        </authorList>
    </citation>
    <scope>NUCLEOTIDE SEQUENCE</scope>
    <source>
        <strain evidence="8">CE91-St7</strain>
    </source>
</reference>
<keyword evidence="4" id="KW-0472">Membrane</keyword>
<comment type="subcellular location">
    <subcellularLocation>
        <location evidence="1">Cell outer membrane</location>
    </subcellularLocation>
</comment>